<dbReference type="SFLD" id="SFLDG01063">
    <property type="entry name" value="activating_enzymes__group_1"/>
    <property type="match status" value="1"/>
</dbReference>
<keyword evidence="5" id="KW-0004">4Fe-4S</keyword>
<evidence type="ECO:0000256" key="5">
    <source>
        <dbReference type="ARBA" id="ARBA00022485"/>
    </source>
</evidence>
<dbReference type="PANTHER" id="PTHR30352">
    <property type="entry name" value="PYRUVATE FORMATE-LYASE-ACTIVATING ENZYME"/>
    <property type="match status" value="1"/>
</dbReference>
<evidence type="ECO:0000256" key="2">
    <source>
        <dbReference type="ARBA" id="ARBA00003852"/>
    </source>
</evidence>
<evidence type="ECO:0000313" key="13">
    <source>
        <dbReference type="EMBL" id="WES10071.1"/>
    </source>
</evidence>
<dbReference type="PROSITE" id="PS01087">
    <property type="entry name" value="RADICAL_ACTIVATING"/>
    <property type="match status" value="1"/>
</dbReference>
<evidence type="ECO:0000256" key="1">
    <source>
        <dbReference type="ARBA" id="ARBA00001966"/>
    </source>
</evidence>
<dbReference type="InterPro" id="IPR013785">
    <property type="entry name" value="Aldolase_TIM"/>
</dbReference>
<evidence type="ECO:0000256" key="7">
    <source>
        <dbReference type="ARBA" id="ARBA00022723"/>
    </source>
</evidence>
<dbReference type="Gene3D" id="3.20.20.70">
    <property type="entry name" value="Aldolase class I"/>
    <property type="match status" value="1"/>
</dbReference>
<evidence type="ECO:0000256" key="12">
    <source>
        <dbReference type="ARBA" id="ARBA00047365"/>
    </source>
</evidence>
<dbReference type="GO" id="GO:0043365">
    <property type="term" value="F:[formate-C-acetyltransferase]-activating enzyme activity"/>
    <property type="evidence" value="ECO:0007669"/>
    <property type="project" value="InterPro"/>
</dbReference>
<comment type="cofactor">
    <cofactor evidence="1">
        <name>[4Fe-4S] cluster</name>
        <dbReference type="ChEBI" id="CHEBI:49883"/>
    </cofactor>
</comment>
<name>A0AAF0D0P6_9CAUD</name>
<keyword evidence="6" id="KW-0949">S-adenosyl-L-methionine</keyword>
<evidence type="ECO:0000256" key="9">
    <source>
        <dbReference type="ARBA" id="ARBA00023004"/>
    </source>
</evidence>
<evidence type="ECO:0000256" key="6">
    <source>
        <dbReference type="ARBA" id="ARBA00022691"/>
    </source>
</evidence>
<dbReference type="InterPro" id="IPR058240">
    <property type="entry name" value="rSAM_sf"/>
</dbReference>
<evidence type="ECO:0000256" key="10">
    <source>
        <dbReference type="ARBA" id="ARBA00023014"/>
    </source>
</evidence>
<keyword evidence="7" id="KW-0479">Metal-binding</keyword>
<keyword evidence="9" id="KW-0408">Iron</keyword>
<dbReference type="SFLD" id="SFLDF00299">
    <property type="entry name" value="anaerobic_ribonucleoside-triph"/>
    <property type="match status" value="1"/>
</dbReference>
<dbReference type="SUPFAM" id="SSF102114">
    <property type="entry name" value="Radical SAM enzymes"/>
    <property type="match status" value="1"/>
</dbReference>
<evidence type="ECO:0000256" key="3">
    <source>
        <dbReference type="ARBA" id="ARBA00009777"/>
    </source>
</evidence>
<reference evidence="13 14" key="1">
    <citation type="submission" date="2023-03" db="EMBL/GenBank/DDBJ databases">
        <title>Isolation and characterization of two novel Salmonella phages and their application as a cocktail for biocontrol in foods.</title>
        <authorList>
            <person name="Pan H."/>
            <person name="Wu G."/>
            <person name="Zhao Y."/>
            <person name="Wan X."/>
            <person name="Li T."/>
        </authorList>
    </citation>
    <scope>NUCLEOTIDE SEQUENCE [LARGE SCALE GENOMIC DNA]</scope>
</reference>
<evidence type="ECO:0000256" key="8">
    <source>
        <dbReference type="ARBA" id="ARBA00023002"/>
    </source>
</evidence>
<comment type="similarity">
    <text evidence="3">Belongs to the organic radical-activating enzymes family.</text>
</comment>
<dbReference type="EMBL" id="OQ594353">
    <property type="protein sequence ID" value="WES10071.1"/>
    <property type="molecule type" value="Genomic_DNA"/>
</dbReference>
<dbReference type="NCBIfam" id="TIGR02491">
    <property type="entry name" value="NrdG"/>
    <property type="match status" value="1"/>
</dbReference>
<proteinExistence type="inferred from homology"/>
<accession>A0AAF0D0P6</accession>
<dbReference type="GO" id="GO:0051539">
    <property type="term" value="F:4 iron, 4 sulfur cluster binding"/>
    <property type="evidence" value="ECO:0007669"/>
    <property type="project" value="UniProtKB-KW"/>
</dbReference>
<dbReference type="InterPro" id="IPR001989">
    <property type="entry name" value="Radical_activat_CS"/>
</dbReference>
<keyword evidence="8 13" id="KW-0560">Oxidoreductase</keyword>
<sequence>MNYMEIRPFDTANGEGVRVSLFVAGCKHHCEGCFNRESWKFNAGKEFTYANLYGIIKLMDDKAISGLSILGGEPLDDRNIQEVTNICKRIKTVYPEKSIWLWTGFQLHEKIHLDVMKYVDVVIDGKYDSSKPTVKPYRGSDNQNLWRKEYGGKAIVNGEQNDYSGKWTYDINKLDAWMIYTREKFGSRSLCALATIVKNVTFVIHESDKFGDYYRIQNIREGITPIGITEEELHKFCIKL</sequence>
<evidence type="ECO:0000256" key="11">
    <source>
        <dbReference type="ARBA" id="ARBA00033436"/>
    </source>
</evidence>
<evidence type="ECO:0000256" key="4">
    <source>
        <dbReference type="ARBA" id="ARBA00014281"/>
    </source>
</evidence>
<organism evidence="13 14">
    <name type="scientific">Salmonella phage SWJM-02</name>
    <dbReference type="NCBI Taxonomy" id="3034862"/>
    <lineage>
        <taxon>Viruses</taxon>
        <taxon>Duplodnaviria</taxon>
        <taxon>Heunggongvirae</taxon>
        <taxon>Uroviricota</taxon>
        <taxon>Caudoviricetes</taxon>
        <taxon>Andersonviridae</taxon>
        <taxon>Ounavirinae</taxon>
        <taxon>Felixounavirus</taxon>
        <taxon>Felixounavirus SWJM02</taxon>
    </lineage>
</organism>
<dbReference type="GO" id="GO:0046872">
    <property type="term" value="F:metal ion binding"/>
    <property type="evidence" value="ECO:0007669"/>
    <property type="project" value="UniProtKB-KW"/>
</dbReference>
<keyword evidence="10" id="KW-0411">Iron-sulfur</keyword>
<dbReference type="SFLD" id="SFLDS00029">
    <property type="entry name" value="Radical_SAM"/>
    <property type="match status" value="1"/>
</dbReference>
<protein>
    <recommendedName>
        <fullName evidence="4">Anaerobic ribonucleoside-triphosphate reductase-activating protein</fullName>
    </recommendedName>
    <alternativeName>
        <fullName evidence="11">Class III anaerobic ribonucleotide reductase small component</fullName>
    </alternativeName>
</protein>
<dbReference type="InterPro" id="IPR007197">
    <property type="entry name" value="rSAM"/>
</dbReference>
<comment type="catalytic activity">
    <reaction evidence="12">
        <text>glycyl-[protein] + reduced [flavodoxin] + S-adenosyl-L-methionine = glycin-2-yl radical-[protein] + semiquinone [flavodoxin] + 5'-deoxyadenosine + L-methionine + H(+)</text>
        <dbReference type="Rhea" id="RHEA:61976"/>
        <dbReference type="Rhea" id="RHEA-COMP:10622"/>
        <dbReference type="Rhea" id="RHEA-COMP:14480"/>
        <dbReference type="Rhea" id="RHEA-COMP:15993"/>
        <dbReference type="Rhea" id="RHEA-COMP:15994"/>
        <dbReference type="ChEBI" id="CHEBI:15378"/>
        <dbReference type="ChEBI" id="CHEBI:17319"/>
        <dbReference type="ChEBI" id="CHEBI:29947"/>
        <dbReference type="ChEBI" id="CHEBI:32722"/>
        <dbReference type="ChEBI" id="CHEBI:57618"/>
        <dbReference type="ChEBI" id="CHEBI:57844"/>
        <dbReference type="ChEBI" id="CHEBI:59789"/>
        <dbReference type="ChEBI" id="CHEBI:140311"/>
    </reaction>
</comment>
<keyword evidence="14" id="KW-1185">Reference proteome</keyword>
<dbReference type="SFLD" id="SFLDG01066">
    <property type="entry name" value="organic_radical-activating_enz"/>
    <property type="match status" value="1"/>
</dbReference>
<dbReference type="PANTHER" id="PTHR30352:SF2">
    <property type="entry name" value="ANAEROBIC RIBONUCLEOSIDE-TRIPHOSPHATE REDUCTASE-ACTIVATING PROTEIN"/>
    <property type="match status" value="1"/>
</dbReference>
<dbReference type="Pfam" id="PF13353">
    <property type="entry name" value="Fer4_12"/>
    <property type="match status" value="1"/>
</dbReference>
<comment type="function">
    <text evidence="2">Activation of anaerobic ribonucleoside-triphosphate reductase under anaerobic conditions by generation of an organic free radical, using S-adenosylmethionine and reduced flavodoxin as cosubstrates to produce 5'-deoxy-adenosine.</text>
</comment>
<dbReference type="Proteomes" id="UP001233377">
    <property type="component" value="Segment"/>
</dbReference>
<dbReference type="InterPro" id="IPR034457">
    <property type="entry name" value="Organic_radical-activating"/>
</dbReference>
<dbReference type="InterPro" id="IPR012837">
    <property type="entry name" value="NrdG"/>
</dbReference>
<dbReference type="GO" id="GO:0004748">
    <property type="term" value="F:ribonucleoside-diphosphate reductase activity, thioredoxin disulfide as acceptor"/>
    <property type="evidence" value="ECO:0007669"/>
    <property type="project" value="TreeGrafter"/>
</dbReference>
<evidence type="ECO:0000313" key="14">
    <source>
        <dbReference type="Proteomes" id="UP001233377"/>
    </source>
</evidence>